<sequence>MKSIFLNLLWLGSALAGYICEERSTTCATVDPARSASCVEGIESVGIPRGHCTTTRTLAASTIFVTETAVVTTFITPTVTFLTTQTFSNTSISTVNEAPTETDTSFSFDITTLTSTVPTLTITEPPATVTATARKNRKRFHARGYPLLDPDCSCFLTNTCIVTVTPYAGITVETTTTTATEYKTVTFNSTVSTTIVATTTTTTVVGNATVTSLTTGILSGTDTVIVGETTVTIQSTVTAPIIQLPSPTALFGDPVGGSPSNYDDVFYTLSLPFPIEVYNVSSSTVYISVNGFISLDEEPGTSFINSELPVADNVSGANRLPNTSIVALWDDLYIYGGTGQGIYYQIDGSTPGSRVISFEFYTSAYRRSSEFFHFLVRYEEASPNILTYKYFQVFGGGASATIGAQSRSQNLWVQWSSDREGAVSDGQSLLVNTIENSIVSL</sequence>
<name>A0AAN8MUG1_9PEZI</name>
<accession>A0AAN8MUG1</accession>
<dbReference type="AlphaFoldDB" id="A0AAN8MUG1"/>
<feature type="signal peptide" evidence="1">
    <location>
        <begin position="1"/>
        <end position="16"/>
    </location>
</feature>
<gene>
    <name evidence="2" type="ORF">TWF718_009110</name>
</gene>
<feature type="chain" id="PRO_5042918020" evidence="1">
    <location>
        <begin position="17"/>
        <end position="441"/>
    </location>
</feature>
<comment type="caution">
    <text evidence="2">The sequence shown here is derived from an EMBL/GenBank/DDBJ whole genome shotgun (WGS) entry which is preliminary data.</text>
</comment>
<evidence type="ECO:0000313" key="3">
    <source>
        <dbReference type="Proteomes" id="UP001313282"/>
    </source>
</evidence>
<evidence type="ECO:0000313" key="2">
    <source>
        <dbReference type="EMBL" id="KAK6339717.1"/>
    </source>
</evidence>
<reference evidence="2 3" key="1">
    <citation type="submission" date="2019-10" db="EMBL/GenBank/DDBJ databases">
        <authorList>
            <person name="Palmer J.M."/>
        </authorList>
    </citation>
    <scope>NUCLEOTIDE SEQUENCE [LARGE SCALE GENOMIC DNA]</scope>
    <source>
        <strain evidence="2 3">TWF718</strain>
    </source>
</reference>
<evidence type="ECO:0000256" key="1">
    <source>
        <dbReference type="SAM" id="SignalP"/>
    </source>
</evidence>
<dbReference type="Proteomes" id="UP001313282">
    <property type="component" value="Unassembled WGS sequence"/>
</dbReference>
<keyword evidence="3" id="KW-1185">Reference proteome</keyword>
<keyword evidence="1" id="KW-0732">Signal</keyword>
<dbReference type="EMBL" id="JAVHNR010000006">
    <property type="protein sequence ID" value="KAK6339717.1"/>
    <property type="molecule type" value="Genomic_DNA"/>
</dbReference>
<organism evidence="2 3">
    <name type="scientific">Orbilia javanica</name>
    <dbReference type="NCBI Taxonomy" id="47235"/>
    <lineage>
        <taxon>Eukaryota</taxon>
        <taxon>Fungi</taxon>
        <taxon>Dikarya</taxon>
        <taxon>Ascomycota</taxon>
        <taxon>Pezizomycotina</taxon>
        <taxon>Orbiliomycetes</taxon>
        <taxon>Orbiliales</taxon>
        <taxon>Orbiliaceae</taxon>
        <taxon>Orbilia</taxon>
    </lineage>
</organism>
<proteinExistence type="predicted"/>
<protein>
    <submittedName>
        <fullName evidence="2">Uncharacterized protein</fullName>
    </submittedName>
</protein>